<dbReference type="SUPFAM" id="SSF50022">
    <property type="entry name" value="ISP domain"/>
    <property type="match status" value="1"/>
</dbReference>
<keyword evidence="5" id="KW-0408">Iron</keyword>
<evidence type="ECO:0000256" key="8">
    <source>
        <dbReference type="ARBA" id="ARBA00029586"/>
    </source>
</evidence>
<dbReference type="EMBL" id="BAABFX010000009">
    <property type="protein sequence ID" value="GAA4388368.1"/>
    <property type="molecule type" value="Genomic_DNA"/>
</dbReference>
<keyword evidence="3" id="KW-0001">2Fe-2S</keyword>
<feature type="domain" description="Rieske" evidence="11">
    <location>
        <begin position="78"/>
        <end position="170"/>
    </location>
</feature>
<comment type="cofactor">
    <cofactor evidence="9">
        <name>[2Fe-2S] cluster</name>
        <dbReference type="ChEBI" id="CHEBI:190135"/>
    </cofactor>
</comment>
<evidence type="ECO:0000256" key="5">
    <source>
        <dbReference type="ARBA" id="ARBA00023004"/>
    </source>
</evidence>
<dbReference type="InterPro" id="IPR014349">
    <property type="entry name" value="Rieske_Fe-S_prot"/>
</dbReference>
<evidence type="ECO:0000256" key="6">
    <source>
        <dbReference type="ARBA" id="ARBA00023014"/>
    </source>
</evidence>
<proteinExistence type="predicted"/>
<evidence type="ECO:0000256" key="10">
    <source>
        <dbReference type="SAM" id="MobiDB-lite"/>
    </source>
</evidence>
<evidence type="ECO:0000256" key="9">
    <source>
        <dbReference type="ARBA" id="ARBA00034078"/>
    </source>
</evidence>
<dbReference type="InterPro" id="IPR036922">
    <property type="entry name" value="Rieske_2Fe-2S_sf"/>
</dbReference>
<dbReference type="Pfam" id="PF00355">
    <property type="entry name" value="Rieske"/>
    <property type="match status" value="1"/>
</dbReference>
<keyword evidence="13" id="KW-1185">Reference proteome</keyword>
<evidence type="ECO:0000313" key="13">
    <source>
        <dbReference type="Proteomes" id="UP001500390"/>
    </source>
</evidence>
<evidence type="ECO:0000256" key="4">
    <source>
        <dbReference type="ARBA" id="ARBA00022723"/>
    </source>
</evidence>
<keyword evidence="4" id="KW-0479">Metal-binding</keyword>
<name>A0ABP8JCF2_9MICO</name>
<sequence length="171" mass="15957">MSTTRSSEHHDISTPSSCGDGQSVAPCGCTSRRESLLAAGVVVAGAAGLTACGSGEAAGAAASSAASAAASAAASVAGDAIAAASVPVGGGVILDNLKVVVTQPTAGDFKAFSAVCPHQGCTVGSVEGGQIICPCHGSTFDIATGAVTKGPATAGLPTKGVTVGADGITVS</sequence>
<evidence type="ECO:0000256" key="7">
    <source>
        <dbReference type="ARBA" id="ARBA00023157"/>
    </source>
</evidence>
<accession>A0ABP8JCF2</accession>
<dbReference type="RefSeq" id="WP_159899089.1">
    <property type="nucleotide sequence ID" value="NZ_BAABFX010000009.1"/>
</dbReference>
<dbReference type="InterPro" id="IPR005805">
    <property type="entry name" value="Rieske_Fe-S_prot_C"/>
</dbReference>
<dbReference type="Proteomes" id="UP001500390">
    <property type="component" value="Unassembled WGS sequence"/>
</dbReference>
<keyword evidence="7" id="KW-1015">Disulfide bond</keyword>
<comment type="caution">
    <text evidence="12">The sequence shown here is derived from an EMBL/GenBank/DDBJ whole genome shotgun (WGS) entry which is preliminary data.</text>
</comment>
<dbReference type="PROSITE" id="PS51296">
    <property type="entry name" value="RIESKE"/>
    <property type="match status" value="1"/>
</dbReference>
<organism evidence="12 13">
    <name type="scientific">Ornithinibacter aureus</name>
    <dbReference type="NCBI Taxonomy" id="622664"/>
    <lineage>
        <taxon>Bacteria</taxon>
        <taxon>Bacillati</taxon>
        <taxon>Actinomycetota</taxon>
        <taxon>Actinomycetes</taxon>
        <taxon>Micrococcales</taxon>
        <taxon>Intrasporangiaceae</taxon>
        <taxon>Ornithinibacter</taxon>
    </lineage>
</organism>
<dbReference type="CDD" id="cd03467">
    <property type="entry name" value="Rieske"/>
    <property type="match status" value="1"/>
</dbReference>
<reference evidence="13" key="1">
    <citation type="journal article" date="2019" name="Int. J. Syst. Evol. Microbiol.">
        <title>The Global Catalogue of Microorganisms (GCM) 10K type strain sequencing project: providing services to taxonomists for standard genome sequencing and annotation.</title>
        <authorList>
            <consortium name="The Broad Institute Genomics Platform"/>
            <consortium name="The Broad Institute Genome Sequencing Center for Infectious Disease"/>
            <person name="Wu L."/>
            <person name="Ma J."/>
        </authorList>
    </citation>
    <scope>NUCLEOTIDE SEQUENCE [LARGE SCALE GENOMIC DNA]</scope>
    <source>
        <strain evidence="13">JCM 17738</strain>
    </source>
</reference>
<dbReference type="PANTHER" id="PTHR10134">
    <property type="entry name" value="CYTOCHROME B-C1 COMPLEX SUBUNIT RIESKE, MITOCHONDRIAL"/>
    <property type="match status" value="1"/>
</dbReference>
<feature type="compositionally biased region" description="Basic and acidic residues" evidence="10">
    <location>
        <begin position="1"/>
        <end position="12"/>
    </location>
</feature>
<evidence type="ECO:0000256" key="3">
    <source>
        <dbReference type="ARBA" id="ARBA00022714"/>
    </source>
</evidence>
<feature type="region of interest" description="Disordered" evidence="10">
    <location>
        <begin position="1"/>
        <end position="23"/>
    </location>
</feature>
<evidence type="ECO:0000256" key="1">
    <source>
        <dbReference type="ARBA" id="ARBA00002494"/>
    </source>
</evidence>
<evidence type="ECO:0000313" key="12">
    <source>
        <dbReference type="EMBL" id="GAA4388368.1"/>
    </source>
</evidence>
<dbReference type="InterPro" id="IPR017941">
    <property type="entry name" value="Rieske_2Fe-2S"/>
</dbReference>
<gene>
    <name evidence="12" type="ORF">GCM10023153_03560</name>
</gene>
<keyword evidence="6" id="KW-0411">Iron-sulfur</keyword>
<dbReference type="PRINTS" id="PR00162">
    <property type="entry name" value="RIESKE"/>
</dbReference>
<evidence type="ECO:0000256" key="2">
    <source>
        <dbReference type="ARBA" id="ARBA00015816"/>
    </source>
</evidence>
<dbReference type="Gene3D" id="2.102.10.10">
    <property type="entry name" value="Rieske [2Fe-2S] iron-sulphur domain"/>
    <property type="match status" value="1"/>
</dbReference>
<protein>
    <recommendedName>
        <fullName evidence="2">Cytochrome bc1 complex Rieske iron-sulfur subunit</fullName>
    </recommendedName>
    <alternativeName>
        <fullName evidence="8">Cytochrome bc1 reductase complex subunit QcrA</fullName>
    </alternativeName>
</protein>
<comment type="function">
    <text evidence="1">Iron-sulfur subunit of the cytochrome bc1 complex, an essential component of the respiratory electron transport chain required for ATP synthesis. The bc1 complex catalyzes the oxidation of menaquinol and the reduction of cytochrome c in the respiratory chain. The bc1 complex operates through a Q-cycle mechanism that couples electron transfer to generation of the proton gradient that drives ATP synthesis.</text>
</comment>
<evidence type="ECO:0000259" key="11">
    <source>
        <dbReference type="PROSITE" id="PS51296"/>
    </source>
</evidence>